<name>A0ACC2LGQ2_PERAE</name>
<sequence>MCNVLRGWCSALGDGGIESDGDRGFSALGGDGEDGGREGWGRDMRDGVHRVINSAVGSILPSGMLKEDLESIFALGRAQLSLPLLNEKNQIGSARLAKLKSIFDEGKSIQLQFPAEDLGFRLHRGTRTRCREEKATEHRANEGLGEELPGREQTRTRARGETRGITGLATSCLYGTMLAASCAYGTRKSRLFELYSRYLL</sequence>
<comment type="caution">
    <text evidence="1">The sequence shown here is derived from an EMBL/GenBank/DDBJ whole genome shotgun (WGS) entry which is preliminary data.</text>
</comment>
<reference evidence="1 2" key="1">
    <citation type="journal article" date="2022" name="Hortic Res">
        <title>A haplotype resolved chromosomal level avocado genome allows analysis of novel avocado genes.</title>
        <authorList>
            <person name="Nath O."/>
            <person name="Fletcher S.J."/>
            <person name="Hayward A."/>
            <person name="Shaw L.M."/>
            <person name="Masouleh A.K."/>
            <person name="Furtado A."/>
            <person name="Henry R.J."/>
            <person name="Mitter N."/>
        </authorList>
    </citation>
    <scope>NUCLEOTIDE SEQUENCE [LARGE SCALE GENOMIC DNA]</scope>
    <source>
        <strain evidence="2">cv. Hass</strain>
    </source>
</reference>
<evidence type="ECO:0000313" key="1">
    <source>
        <dbReference type="EMBL" id="KAJ8632599.1"/>
    </source>
</evidence>
<dbReference type="Proteomes" id="UP001234297">
    <property type="component" value="Chromosome 8"/>
</dbReference>
<accession>A0ACC2LGQ2</accession>
<organism evidence="1 2">
    <name type="scientific">Persea americana</name>
    <name type="common">Avocado</name>
    <dbReference type="NCBI Taxonomy" id="3435"/>
    <lineage>
        <taxon>Eukaryota</taxon>
        <taxon>Viridiplantae</taxon>
        <taxon>Streptophyta</taxon>
        <taxon>Embryophyta</taxon>
        <taxon>Tracheophyta</taxon>
        <taxon>Spermatophyta</taxon>
        <taxon>Magnoliopsida</taxon>
        <taxon>Magnoliidae</taxon>
        <taxon>Laurales</taxon>
        <taxon>Lauraceae</taxon>
        <taxon>Persea</taxon>
    </lineage>
</organism>
<proteinExistence type="predicted"/>
<dbReference type="EMBL" id="CM056816">
    <property type="protein sequence ID" value="KAJ8632599.1"/>
    <property type="molecule type" value="Genomic_DNA"/>
</dbReference>
<evidence type="ECO:0000313" key="2">
    <source>
        <dbReference type="Proteomes" id="UP001234297"/>
    </source>
</evidence>
<gene>
    <name evidence="1" type="ORF">MRB53_025935</name>
</gene>
<keyword evidence="2" id="KW-1185">Reference proteome</keyword>
<protein>
    <submittedName>
        <fullName evidence="1">Uncharacterized protein</fullName>
    </submittedName>
</protein>